<evidence type="ECO:0000256" key="1">
    <source>
        <dbReference type="SAM" id="MobiDB-lite"/>
    </source>
</evidence>
<evidence type="ECO:0000313" key="3">
    <source>
        <dbReference type="Proteomes" id="UP001304895"/>
    </source>
</evidence>
<dbReference type="Proteomes" id="UP001304895">
    <property type="component" value="Unassembled WGS sequence"/>
</dbReference>
<feature type="region of interest" description="Disordered" evidence="1">
    <location>
        <begin position="1"/>
        <end position="22"/>
    </location>
</feature>
<dbReference type="PANTHER" id="PTHR37852">
    <property type="entry name" value="YALI0B21208P"/>
    <property type="match status" value="1"/>
</dbReference>
<comment type="caution">
    <text evidence="2">The sequence shown here is derived from an EMBL/GenBank/DDBJ whole genome shotgun (WGS) entry which is preliminary data.</text>
</comment>
<name>A0AAN6UN49_9PEZI</name>
<reference evidence="2" key="1">
    <citation type="journal article" date="2023" name="Mol. Phylogenet. Evol.">
        <title>Genome-scale phylogeny and comparative genomics of the fungal order Sordariales.</title>
        <authorList>
            <person name="Hensen N."/>
            <person name="Bonometti L."/>
            <person name="Westerberg I."/>
            <person name="Brannstrom I.O."/>
            <person name="Guillou S."/>
            <person name="Cros-Aarteil S."/>
            <person name="Calhoun S."/>
            <person name="Haridas S."/>
            <person name="Kuo A."/>
            <person name="Mondo S."/>
            <person name="Pangilinan J."/>
            <person name="Riley R."/>
            <person name="LaButti K."/>
            <person name="Andreopoulos B."/>
            <person name="Lipzen A."/>
            <person name="Chen C."/>
            <person name="Yan M."/>
            <person name="Daum C."/>
            <person name="Ng V."/>
            <person name="Clum A."/>
            <person name="Steindorff A."/>
            <person name="Ohm R.A."/>
            <person name="Martin F."/>
            <person name="Silar P."/>
            <person name="Natvig D.O."/>
            <person name="Lalanne C."/>
            <person name="Gautier V."/>
            <person name="Ament-Velasquez S.L."/>
            <person name="Kruys A."/>
            <person name="Hutchinson M.I."/>
            <person name="Powell A.J."/>
            <person name="Barry K."/>
            <person name="Miller A.N."/>
            <person name="Grigoriev I.V."/>
            <person name="Debuchy R."/>
            <person name="Gladieux P."/>
            <person name="Hiltunen Thoren M."/>
            <person name="Johannesson H."/>
        </authorList>
    </citation>
    <scope>NUCLEOTIDE SEQUENCE</scope>
    <source>
        <strain evidence="2">CBS 123565</strain>
    </source>
</reference>
<dbReference type="AlphaFoldDB" id="A0AAN6UN49"/>
<evidence type="ECO:0000313" key="2">
    <source>
        <dbReference type="EMBL" id="KAK4135958.1"/>
    </source>
</evidence>
<keyword evidence="3" id="KW-1185">Reference proteome</keyword>
<reference evidence="2" key="2">
    <citation type="submission" date="2023-05" db="EMBL/GenBank/DDBJ databases">
        <authorList>
            <consortium name="Lawrence Berkeley National Laboratory"/>
            <person name="Steindorff A."/>
            <person name="Hensen N."/>
            <person name="Bonometti L."/>
            <person name="Westerberg I."/>
            <person name="Brannstrom I.O."/>
            <person name="Guillou S."/>
            <person name="Cros-Aarteil S."/>
            <person name="Calhoun S."/>
            <person name="Haridas S."/>
            <person name="Kuo A."/>
            <person name="Mondo S."/>
            <person name="Pangilinan J."/>
            <person name="Riley R."/>
            <person name="Labutti K."/>
            <person name="Andreopoulos B."/>
            <person name="Lipzen A."/>
            <person name="Chen C."/>
            <person name="Yanf M."/>
            <person name="Daum C."/>
            <person name="Ng V."/>
            <person name="Clum A."/>
            <person name="Ohm R."/>
            <person name="Martin F."/>
            <person name="Silar P."/>
            <person name="Natvig D."/>
            <person name="Lalanne C."/>
            <person name="Gautier V."/>
            <person name="Ament-Velasquez S.L."/>
            <person name="Kruys A."/>
            <person name="Hutchinson M.I."/>
            <person name="Powell A.J."/>
            <person name="Barry K."/>
            <person name="Miller A.N."/>
            <person name="Grigoriev I.V."/>
            <person name="Debuchy R."/>
            <person name="Gladieux P."/>
            <person name="Thoren M.H."/>
            <person name="Johannesson H."/>
        </authorList>
    </citation>
    <scope>NUCLEOTIDE SEQUENCE</scope>
    <source>
        <strain evidence="2">CBS 123565</strain>
    </source>
</reference>
<dbReference type="PANTHER" id="PTHR37852:SF1">
    <property type="entry name" value="HIG1 DOMAIN-CONTAINING PROTEIN"/>
    <property type="match status" value="1"/>
</dbReference>
<gene>
    <name evidence="2" type="ORF">BT67DRAFT_376715</name>
</gene>
<accession>A0AAN6UN49</accession>
<organism evidence="2 3">
    <name type="scientific">Trichocladium antarcticum</name>
    <dbReference type="NCBI Taxonomy" id="1450529"/>
    <lineage>
        <taxon>Eukaryota</taxon>
        <taxon>Fungi</taxon>
        <taxon>Dikarya</taxon>
        <taxon>Ascomycota</taxon>
        <taxon>Pezizomycotina</taxon>
        <taxon>Sordariomycetes</taxon>
        <taxon>Sordariomycetidae</taxon>
        <taxon>Sordariales</taxon>
        <taxon>Chaetomiaceae</taxon>
        <taxon>Trichocladium</taxon>
    </lineage>
</organism>
<proteinExistence type="predicted"/>
<protein>
    <submittedName>
        <fullName evidence="2">Uncharacterized protein</fullName>
    </submittedName>
</protein>
<sequence length="212" mass="23241">MATANGGSRSRHPLPGADQAPPTRAEIEELYHNARLSLPAGLRLPMASALSFLSGFTLGTAQGGKMAGLRFRAEHAHKLPTTTTGWFLYHKSKNYHLAYGGIREGFRMGFKVCFWTTAMFAIEQMFDSYRGTADFVNTVTSCVTVAGLFSLRNRFSLPMTARTTKAALVAGFVYGGLQDLVGVARGRPIGYIDWIRQRLGSPRPGQPQPRNQ</sequence>
<dbReference type="EMBL" id="MU853405">
    <property type="protein sequence ID" value="KAK4135958.1"/>
    <property type="molecule type" value="Genomic_DNA"/>
</dbReference>